<keyword evidence="2" id="KW-0540">Nuclease</keyword>
<keyword evidence="5" id="KW-0460">Magnesium</keyword>
<dbReference type="InterPro" id="IPR050556">
    <property type="entry name" value="Type_II_TA_system_RNase"/>
</dbReference>
<keyword evidence="3" id="KW-0479">Metal-binding</keyword>
<proteinExistence type="inferred from homology"/>
<protein>
    <recommendedName>
        <fullName evidence="7">PIN domain-containing protein</fullName>
    </recommendedName>
</protein>
<evidence type="ECO:0000256" key="4">
    <source>
        <dbReference type="ARBA" id="ARBA00022801"/>
    </source>
</evidence>
<evidence type="ECO:0000313" key="8">
    <source>
        <dbReference type="EMBL" id="KKN49525.1"/>
    </source>
</evidence>
<dbReference type="GO" id="GO:0016787">
    <property type="term" value="F:hydrolase activity"/>
    <property type="evidence" value="ECO:0007669"/>
    <property type="project" value="UniProtKB-KW"/>
</dbReference>
<dbReference type="InterPro" id="IPR029060">
    <property type="entry name" value="PIN-like_dom_sf"/>
</dbReference>
<keyword evidence="4" id="KW-0378">Hydrolase</keyword>
<evidence type="ECO:0000256" key="6">
    <source>
        <dbReference type="ARBA" id="ARBA00038093"/>
    </source>
</evidence>
<dbReference type="AlphaFoldDB" id="A0A0F9QYX5"/>
<evidence type="ECO:0000256" key="2">
    <source>
        <dbReference type="ARBA" id="ARBA00022722"/>
    </source>
</evidence>
<dbReference type="GO" id="GO:0004518">
    <property type="term" value="F:nuclease activity"/>
    <property type="evidence" value="ECO:0007669"/>
    <property type="project" value="UniProtKB-KW"/>
</dbReference>
<sequence>MIKIVETNIAIDFLRGNDLKVEKKIKNLISQGTYLTITQITSCELWYGVYTLKSKQKQIVEAKKLNSFISNLSEIKTLDSNSSKIYGEICAELDKIGMRVPQFDLLNASIAISNKVILITKDKKHFPRINAFSEFDFLELWE</sequence>
<evidence type="ECO:0000259" key="7">
    <source>
        <dbReference type="Pfam" id="PF01850"/>
    </source>
</evidence>
<dbReference type="GO" id="GO:0046872">
    <property type="term" value="F:metal ion binding"/>
    <property type="evidence" value="ECO:0007669"/>
    <property type="project" value="UniProtKB-KW"/>
</dbReference>
<dbReference type="Pfam" id="PF01850">
    <property type="entry name" value="PIN"/>
    <property type="match status" value="1"/>
</dbReference>
<dbReference type="CDD" id="cd09881">
    <property type="entry name" value="PIN_VapC4-5_FitB-like"/>
    <property type="match status" value="1"/>
</dbReference>
<dbReference type="SUPFAM" id="SSF88723">
    <property type="entry name" value="PIN domain-like"/>
    <property type="match status" value="1"/>
</dbReference>
<dbReference type="InterPro" id="IPR002716">
    <property type="entry name" value="PIN_dom"/>
</dbReference>
<comment type="similarity">
    <text evidence="6">Belongs to the PINc/VapC protein family.</text>
</comment>
<feature type="domain" description="PIN" evidence="7">
    <location>
        <begin position="4"/>
        <end position="129"/>
    </location>
</feature>
<comment type="caution">
    <text evidence="8">The sequence shown here is derived from an EMBL/GenBank/DDBJ whole genome shotgun (WGS) entry which is preliminary data.</text>
</comment>
<accession>A0A0F9QYX5</accession>
<dbReference type="PANTHER" id="PTHR33653">
    <property type="entry name" value="RIBONUCLEASE VAPC2"/>
    <property type="match status" value="1"/>
</dbReference>
<reference evidence="8" key="1">
    <citation type="journal article" date="2015" name="Nature">
        <title>Complex archaea that bridge the gap between prokaryotes and eukaryotes.</title>
        <authorList>
            <person name="Spang A."/>
            <person name="Saw J.H."/>
            <person name="Jorgensen S.L."/>
            <person name="Zaremba-Niedzwiedzka K."/>
            <person name="Martijn J."/>
            <person name="Lind A.E."/>
            <person name="van Eijk R."/>
            <person name="Schleper C."/>
            <person name="Guy L."/>
            <person name="Ettema T.J."/>
        </authorList>
    </citation>
    <scope>NUCLEOTIDE SEQUENCE</scope>
</reference>
<dbReference type="Gene3D" id="3.40.50.1010">
    <property type="entry name" value="5'-nuclease"/>
    <property type="match status" value="1"/>
</dbReference>
<comment type="cofactor">
    <cofactor evidence="1">
        <name>Mg(2+)</name>
        <dbReference type="ChEBI" id="CHEBI:18420"/>
    </cofactor>
</comment>
<evidence type="ECO:0000256" key="3">
    <source>
        <dbReference type="ARBA" id="ARBA00022723"/>
    </source>
</evidence>
<organism evidence="8">
    <name type="scientific">marine sediment metagenome</name>
    <dbReference type="NCBI Taxonomy" id="412755"/>
    <lineage>
        <taxon>unclassified sequences</taxon>
        <taxon>metagenomes</taxon>
        <taxon>ecological metagenomes</taxon>
    </lineage>
</organism>
<name>A0A0F9QYX5_9ZZZZ</name>
<dbReference type="PANTHER" id="PTHR33653:SF1">
    <property type="entry name" value="RIBONUCLEASE VAPC2"/>
    <property type="match status" value="1"/>
</dbReference>
<gene>
    <name evidence="8" type="ORF">LCGC14_0641850</name>
</gene>
<evidence type="ECO:0000256" key="1">
    <source>
        <dbReference type="ARBA" id="ARBA00001946"/>
    </source>
</evidence>
<evidence type="ECO:0000256" key="5">
    <source>
        <dbReference type="ARBA" id="ARBA00022842"/>
    </source>
</evidence>
<dbReference type="EMBL" id="LAZR01001164">
    <property type="protein sequence ID" value="KKN49525.1"/>
    <property type="molecule type" value="Genomic_DNA"/>
</dbReference>